<name>C4A0U0_BRAFL</name>
<reference evidence="1" key="1">
    <citation type="journal article" date="2008" name="Nature">
        <title>The amphioxus genome and the evolution of the chordate karyotype.</title>
        <authorList>
            <consortium name="US DOE Joint Genome Institute (JGI-PGF)"/>
            <person name="Putnam N.H."/>
            <person name="Butts T."/>
            <person name="Ferrier D.E.K."/>
            <person name="Furlong R.F."/>
            <person name="Hellsten U."/>
            <person name="Kawashima T."/>
            <person name="Robinson-Rechavi M."/>
            <person name="Shoguchi E."/>
            <person name="Terry A."/>
            <person name="Yu J.-K."/>
            <person name="Benito-Gutierrez E.L."/>
            <person name="Dubchak I."/>
            <person name="Garcia-Fernandez J."/>
            <person name="Gibson-Brown J.J."/>
            <person name="Grigoriev I.V."/>
            <person name="Horton A.C."/>
            <person name="de Jong P.J."/>
            <person name="Jurka J."/>
            <person name="Kapitonov V.V."/>
            <person name="Kohara Y."/>
            <person name="Kuroki Y."/>
            <person name="Lindquist E."/>
            <person name="Lucas S."/>
            <person name="Osoegawa K."/>
            <person name="Pennacchio L.A."/>
            <person name="Salamov A.A."/>
            <person name="Satou Y."/>
            <person name="Sauka-Spengler T."/>
            <person name="Schmutz J."/>
            <person name="Shin-I T."/>
            <person name="Toyoda A."/>
            <person name="Bronner-Fraser M."/>
            <person name="Fujiyama A."/>
            <person name="Holland L.Z."/>
            <person name="Holland P.W.H."/>
            <person name="Satoh N."/>
            <person name="Rokhsar D.S."/>
        </authorList>
    </citation>
    <scope>NUCLEOTIDE SEQUENCE [LARGE SCALE GENOMIC DNA]</scope>
    <source>
        <strain evidence="1">S238N-H82</strain>
        <tissue evidence="1">Testes</tissue>
    </source>
</reference>
<organism>
    <name type="scientific">Branchiostoma floridae</name>
    <name type="common">Florida lancelet</name>
    <name type="synonym">Amphioxus</name>
    <dbReference type="NCBI Taxonomy" id="7739"/>
    <lineage>
        <taxon>Eukaryota</taxon>
        <taxon>Metazoa</taxon>
        <taxon>Chordata</taxon>
        <taxon>Cephalochordata</taxon>
        <taxon>Leptocardii</taxon>
        <taxon>Amphioxiformes</taxon>
        <taxon>Branchiostomatidae</taxon>
        <taxon>Branchiostoma</taxon>
    </lineage>
</organism>
<accession>C4A0U0</accession>
<dbReference type="AlphaFoldDB" id="C4A0U0"/>
<dbReference type="InParanoid" id="C4A0U0"/>
<dbReference type="SUPFAM" id="SSF48431">
    <property type="entry name" value="Lipovitellin-phosvitin complex, superhelical domain"/>
    <property type="match status" value="1"/>
</dbReference>
<evidence type="ECO:0000313" key="1">
    <source>
        <dbReference type="EMBL" id="EEN41588.1"/>
    </source>
</evidence>
<gene>
    <name evidence="1" type="ORF">BRAFLDRAFT_111796</name>
</gene>
<dbReference type="InterPro" id="IPR011030">
    <property type="entry name" value="Lipovitellin_superhlx_dom"/>
</dbReference>
<dbReference type="EMBL" id="GG666826">
    <property type="protein sequence ID" value="EEN41588.1"/>
    <property type="molecule type" value="Genomic_DNA"/>
</dbReference>
<proteinExistence type="predicted"/>
<dbReference type="Gene3D" id="1.25.10.20">
    <property type="entry name" value="Vitellinogen, superhelical"/>
    <property type="match status" value="1"/>
</dbReference>
<sequence>MASSTPEPVYREIQTNIDSYKETSSPKPPALNLTQIKDAILGNLTCVRNHNRKEGQGGLSSAHTADADQFCDNENPTCQDPKNEWIVHSTAVLILGVVADRLKKTDKEKAKSLVGKLEDSVGIHDPWHHRHLRSTLTDDEINKHYHHKATLLESLGNAEFDSSFDHLLSYVNNTDSPPLLRRSALSAIRKYDHHEEFVMALEELCFATKIEFEDPKDEWIVHSTAVLILGVVADRLKETDKERAKSLVGKLEDSVGIHGLTKGHVKVDVDDQIYARGLLGIIGERFDFIDAGICFKGGIKYEINILQASAGDYQDHNEELSAHWDFSGDPCPISKYEWSILKVDGTVMQPFTVVPPGRMIYLYYQRTHQS</sequence>
<protein>
    <submittedName>
        <fullName evidence="1">Uncharacterized protein</fullName>
    </submittedName>
</protein>